<dbReference type="PANTHER" id="PTHR38113">
    <property type="match status" value="1"/>
</dbReference>
<accession>A0A9W9PLR8</accession>
<feature type="compositionally biased region" description="Basic and acidic residues" evidence="1">
    <location>
        <begin position="380"/>
        <end position="392"/>
    </location>
</feature>
<feature type="region of interest" description="Disordered" evidence="1">
    <location>
        <begin position="352"/>
        <end position="410"/>
    </location>
</feature>
<dbReference type="RefSeq" id="XP_058335459.1">
    <property type="nucleotide sequence ID" value="XM_058469428.1"/>
</dbReference>
<dbReference type="PANTHER" id="PTHR38113:SF1">
    <property type="entry name" value="DUF2293 DOMAIN-CONTAINING PROTEIN"/>
    <property type="match status" value="1"/>
</dbReference>
<evidence type="ECO:0000259" key="2">
    <source>
        <dbReference type="Pfam" id="PF10056"/>
    </source>
</evidence>
<dbReference type="AlphaFoldDB" id="A0A9W9PLR8"/>
<dbReference type="GeneID" id="83196731"/>
<gene>
    <name evidence="3" type="ORF">N7468_000131</name>
</gene>
<reference evidence="3" key="1">
    <citation type="submission" date="2022-11" db="EMBL/GenBank/DDBJ databases">
        <authorList>
            <person name="Petersen C."/>
        </authorList>
    </citation>
    <scope>NUCLEOTIDE SEQUENCE</scope>
    <source>
        <strain evidence="3">IBT 19713</strain>
    </source>
</reference>
<evidence type="ECO:0000256" key="1">
    <source>
        <dbReference type="SAM" id="MobiDB-lite"/>
    </source>
</evidence>
<dbReference type="OrthoDB" id="5288828at2759"/>
<dbReference type="InterPro" id="IPR018744">
    <property type="entry name" value="DUF2293"/>
</dbReference>
<evidence type="ECO:0000313" key="4">
    <source>
        <dbReference type="Proteomes" id="UP001150941"/>
    </source>
</evidence>
<dbReference type="EMBL" id="JAPQKS010000001">
    <property type="protein sequence ID" value="KAJ5248680.1"/>
    <property type="molecule type" value="Genomic_DNA"/>
</dbReference>
<reference evidence="3" key="2">
    <citation type="journal article" date="2023" name="IMA Fungus">
        <title>Comparative genomic study of the Penicillium genus elucidates a diverse pangenome and 15 lateral gene transfer events.</title>
        <authorList>
            <person name="Petersen C."/>
            <person name="Sorensen T."/>
            <person name="Nielsen M.R."/>
            <person name="Sondergaard T.E."/>
            <person name="Sorensen J.L."/>
            <person name="Fitzpatrick D.A."/>
            <person name="Frisvad J.C."/>
            <person name="Nielsen K.L."/>
        </authorList>
    </citation>
    <scope>NUCLEOTIDE SEQUENCE</scope>
    <source>
        <strain evidence="3">IBT 19713</strain>
    </source>
</reference>
<dbReference type="Pfam" id="PF10056">
    <property type="entry name" value="DUF2293"/>
    <property type="match status" value="1"/>
</dbReference>
<feature type="compositionally biased region" description="Low complexity" evidence="1">
    <location>
        <begin position="7"/>
        <end position="19"/>
    </location>
</feature>
<comment type="caution">
    <text evidence="3">The sequence shown here is derived from an EMBL/GenBank/DDBJ whole genome shotgun (WGS) entry which is preliminary data.</text>
</comment>
<organism evidence="3 4">
    <name type="scientific">Penicillium chermesinum</name>
    <dbReference type="NCBI Taxonomy" id="63820"/>
    <lineage>
        <taxon>Eukaryota</taxon>
        <taxon>Fungi</taxon>
        <taxon>Dikarya</taxon>
        <taxon>Ascomycota</taxon>
        <taxon>Pezizomycotina</taxon>
        <taxon>Eurotiomycetes</taxon>
        <taxon>Eurotiomycetidae</taxon>
        <taxon>Eurotiales</taxon>
        <taxon>Aspergillaceae</taxon>
        <taxon>Penicillium</taxon>
    </lineage>
</organism>
<evidence type="ECO:0000313" key="3">
    <source>
        <dbReference type="EMBL" id="KAJ5248680.1"/>
    </source>
</evidence>
<name>A0A9W9PLR8_9EURO</name>
<dbReference type="Proteomes" id="UP001150941">
    <property type="component" value="Unassembled WGS sequence"/>
</dbReference>
<keyword evidence="4" id="KW-1185">Reference proteome</keyword>
<proteinExistence type="predicted"/>
<feature type="region of interest" description="Disordered" evidence="1">
    <location>
        <begin position="1"/>
        <end position="25"/>
    </location>
</feature>
<feature type="domain" description="DUF2293" evidence="2">
    <location>
        <begin position="159"/>
        <end position="241"/>
    </location>
</feature>
<sequence>MARVLGAASASASRGPSSAVQRRARKHKVIMEPVTRERKKLEPNYTVETKAPSGYTYISVGNPQLTAACKERCRKEGLKMSTVSLTPHLNTHHLSRQVNRIGFHFPTPVVAAVCTELGLRLTSTGKAVPFHTLESLGEDSQLDPNAPQEVINTGARDTIKDLFPKIPDHDLFQIIKTSFQKGQGKVGTAFELSLARRAQLAVVAHIRHTYTTYERLLKEGGYREARSAVEQATLDKIIAWRGDDENGQKVLEDVFREVIVISDDEESDLEDETMRTGTRGHSVEFISSRAITHRLHKPPLGENISTQGSTCGMSEEVPQGSRVLNVPAQTAVDRRGFSRYQAWNRALTRARERVQGTEQRQLGDSHNELQRPRQAARPSAIEETKESPRHGDAVLQTTESLTRSGRVPPP</sequence>
<feature type="compositionally biased region" description="Basic and acidic residues" evidence="1">
    <location>
        <begin position="352"/>
        <end position="371"/>
    </location>
</feature>
<protein>
    <recommendedName>
        <fullName evidence="2">DUF2293 domain-containing protein</fullName>
    </recommendedName>
</protein>